<feature type="compositionally biased region" description="Basic and acidic residues" evidence="1">
    <location>
        <begin position="371"/>
        <end position="385"/>
    </location>
</feature>
<name>A0A6P4XKG2_BRABE</name>
<dbReference type="AlphaFoldDB" id="A0A6P4XKG2"/>
<feature type="region of interest" description="Disordered" evidence="1">
    <location>
        <begin position="449"/>
        <end position="487"/>
    </location>
</feature>
<dbReference type="GeneID" id="109464483"/>
<gene>
    <name evidence="3" type="primary">LOC109464483</name>
</gene>
<feature type="compositionally biased region" description="Basic and acidic residues" evidence="1">
    <location>
        <begin position="202"/>
        <end position="211"/>
    </location>
</feature>
<sequence length="520" mass="56728">MASSSKSVWLSHGTRRGDLGTTWTASAVVLLPILSSTSTDKQPSVILPATMASKNGNRQSTEELRRRLCKPIGPSAKGVCSGTREFEKQQQQSPFPTPTIVDARSITPEEFNNMAAVATGKVTKGRDGSSTQQREFLQAGQVFLTQNNMNTGFAFASSAPFLTSNVPSYEKHPRACVQESLASLKKGLVDYLSRVNNAKQKGVTERPKFPEEAASQPWAQNGRVGGKPFHSSTKGTAVPAAHIKPLPPTPKNEAATEYQVVSKPQPYPGPRAIHKVPNSEPPEIKPIDLSQANCRQPCSSDNQASLKEEIDHLKEKILETEKDLQKIGSTKDDGFVSGSTDIFQQHEPIDLTVSKKSNPKAPLPSATDLHSSGKDCPDSIIEGKRSLRASTKTDTLATRNSFLQAKRKRGKRKPSIELHLSGESGKPSPHNGLPVKYGRQMMLPDCRSTQKAGTTKVPVHGKTDKGISSSRKRQYDRSIHPGDRPVCPTVGKHGRLDEMVQALSKRLGDAYNPWYGIDYR</sequence>
<dbReference type="OrthoDB" id="9992169at2759"/>
<keyword evidence="2" id="KW-1185">Reference proteome</keyword>
<feature type="compositionally biased region" description="Polar residues" evidence="1">
    <location>
        <begin position="388"/>
        <end position="403"/>
    </location>
</feature>
<evidence type="ECO:0000313" key="3">
    <source>
        <dbReference type="RefSeq" id="XP_019617045.1"/>
    </source>
</evidence>
<feature type="compositionally biased region" description="Basic and acidic residues" evidence="1">
    <location>
        <begin position="473"/>
        <end position="483"/>
    </location>
</feature>
<reference evidence="3" key="1">
    <citation type="submission" date="2025-08" db="UniProtKB">
        <authorList>
            <consortium name="RefSeq"/>
        </authorList>
    </citation>
    <scope>IDENTIFICATION</scope>
    <source>
        <tissue evidence="3">Gonad</tissue>
    </source>
</reference>
<proteinExistence type="predicted"/>
<dbReference type="Proteomes" id="UP000515135">
    <property type="component" value="Unplaced"/>
</dbReference>
<feature type="region of interest" description="Disordered" evidence="1">
    <location>
        <begin position="353"/>
        <end position="431"/>
    </location>
</feature>
<organism evidence="2 3">
    <name type="scientific">Branchiostoma belcheri</name>
    <name type="common">Amphioxus</name>
    <dbReference type="NCBI Taxonomy" id="7741"/>
    <lineage>
        <taxon>Eukaryota</taxon>
        <taxon>Metazoa</taxon>
        <taxon>Chordata</taxon>
        <taxon>Cephalochordata</taxon>
        <taxon>Leptocardii</taxon>
        <taxon>Amphioxiformes</taxon>
        <taxon>Branchiostomatidae</taxon>
        <taxon>Branchiostoma</taxon>
    </lineage>
</organism>
<dbReference type="RefSeq" id="XP_019617045.1">
    <property type="nucleotide sequence ID" value="XM_019761486.1"/>
</dbReference>
<accession>A0A6P4XKG2</accession>
<protein>
    <submittedName>
        <fullName evidence="3">Uncharacterized protein LOC109464483 isoform X1</fullName>
    </submittedName>
</protein>
<evidence type="ECO:0000256" key="1">
    <source>
        <dbReference type="SAM" id="MobiDB-lite"/>
    </source>
</evidence>
<dbReference type="KEGG" id="bbel:109464483"/>
<evidence type="ECO:0000313" key="2">
    <source>
        <dbReference type="Proteomes" id="UP000515135"/>
    </source>
</evidence>
<feature type="region of interest" description="Disordered" evidence="1">
    <location>
        <begin position="200"/>
        <end position="270"/>
    </location>
</feature>